<reference evidence="2 3" key="1">
    <citation type="submission" date="2016-09" db="EMBL/GenBank/DDBJ databases">
        <title>The draft genome of Dichanthelium oligosanthes: A C3 panicoid grass species.</title>
        <authorList>
            <person name="Studer A.J."/>
            <person name="Schnable J.C."/>
            <person name="Brutnell T.P."/>
        </authorList>
    </citation>
    <scope>NUCLEOTIDE SEQUENCE [LARGE SCALE GENOMIC DNA]</scope>
    <source>
        <strain evidence="3">cv. Kellogg 1175</strain>
        <tissue evidence="2">Leaf</tissue>
    </source>
</reference>
<accession>A0A1E5UX68</accession>
<feature type="region of interest" description="Disordered" evidence="1">
    <location>
        <begin position="335"/>
        <end position="370"/>
    </location>
</feature>
<dbReference type="AlphaFoldDB" id="A0A1E5UX68"/>
<comment type="caution">
    <text evidence="2">The sequence shown here is derived from an EMBL/GenBank/DDBJ whole genome shotgun (WGS) entry which is preliminary data.</text>
</comment>
<feature type="compositionally biased region" description="Polar residues" evidence="1">
    <location>
        <begin position="357"/>
        <end position="370"/>
    </location>
</feature>
<organism evidence="2 3">
    <name type="scientific">Dichanthelium oligosanthes</name>
    <dbReference type="NCBI Taxonomy" id="888268"/>
    <lineage>
        <taxon>Eukaryota</taxon>
        <taxon>Viridiplantae</taxon>
        <taxon>Streptophyta</taxon>
        <taxon>Embryophyta</taxon>
        <taxon>Tracheophyta</taxon>
        <taxon>Spermatophyta</taxon>
        <taxon>Magnoliopsida</taxon>
        <taxon>Liliopsida</taxon>
        <taxon>Poales</taxon>
        <taxon>Poaceae</taxon>
        <taxon>PACMAD clade</taxon>
        <taxon>Panicoideae</taxon>
        <taxon>Panicodae</taxon>
        <taxon>Paniceae</taxon>
        <taxon>Dichantheliinae</taxon>
        <taxon>Dichanthelium</taxon>
    </lineage>
</organism>
<evidence type="ECO:0000256" key="1">
    <source>
        <dbReference type="SAM" id="MobiDB-lite"/>
    </source>
</evidence>
<evidence type="ECO:0000313" key="2">
    <source>
        <dbReference type="EMBL" id="OEL17447.1"/>
    </source>
</evidence>
<evidence type="ECO:0000313" key="3">
    <source>
        <dbReference type="Proteomes" id="UP000095767"/>
    </source>
</evidence>
<dbReference type="Proteomes" id="UP000095767">
    <property type="component" value="Unassembled WGS sequence"/>
</dbReference>
<proteinExistence type="predicted"/>
<feature type="region of interest" description="Disordered" evidence="1">
    <location>
        <begin position="266"/>
        <end position="293"/>
    </location>
</feature>
<dbReference type="PANTHER" id="PTHR33026:SF7">
    <property type="entry name" value="OS03G0100275 PROTEIN"/>
    <property type="match status" value="1"/>
</dbReference>
<keyword evidence="3" id="KW-1185">Reference proteome</keyword>
<protein>
    <submittedName>
        <fullName evidence="2">Uncharacterized protein</fullName>
    </submittedName>
</protein>
<sequence length="370" mass="38272">MWVEPCLAVLGPLNVAGLTGIKVLWTLFERRIQPLKAQVPPLFQYSGVGDTTRASPEELELAELRSRVWMVIKKKLTADEEADLNCHEAVQAHDPAARRQGHDPPCALRSNTCYPPLPEDPGRRAANRVEGESLPSRAAAAAATVAGGLTAPTAGETAAVQPEAMAGREEVPPAGVMAEVMAAAQTEAANEAPTLGRVTTETAMTAAQTEATADERMVDVVDLMDDATEAEGMTVSLGAAVDVEEVEEMDSSWSMAWPDEVAPEAGAQGGVTAQGGADTAPVVPDGSTAPTTLLGESVTMGDVADEPAPLGAPLETVGLVQMGVPASDGALVPASSMAPATRKGKEPAPQEALQEASAETQSPLFTLNIQ</sequence>
<feature type="region of interest" description="Disordered" evidence="1">
    <location>
        <begin position="93"/>
        <end position="135"/>
    </location>
</feature>
<dbReference type="PANTHER" id="PTHR33026">
    <property type="entry name" value="OS06G0360600 PROTEIN"/>
    <property type="match status" value="1"/>
</dbReference>
<dbReference type="EMBL" id="LWDX02059906">
    <property type="protein sequence ID" value="OEL17447.1"/>
    <property type="molecule type" value="Genomic_DNA"/>
</dbReference>
<feature type="compositionally biased region" description="Basic and acidic residues" evidence="1">
    <location>
        <begin position="120"/>
        <end position="131"/>
    </location>
</feature>
<name>A0A1E5UX68_9POAL</name>
<gene>
    <name evidence="2" type="ORF">BAE44_0021534</name>
</gene>